<dbReference type="RefSeq" id="WP_190465090.1">
    <property type="nucleotide sequence ID" value="NZ_JACJPW010000033.1"/>
</dbReference>
<keyword evidence="1" id="KW-0472">Membrane</keyword>
<accession>A0A926VEF3</accession>
<evidence type="ECO:0000313" key="2">
    <source>
        <dbReference type="EMBL" id="MBD2182218.1"/>
    </source>
</evidence>
<protein>
    <submittedName>
        <fullName evidence="2">Uncharacterized protein</fullName>
    </submittedName>
</protein>
<gene>
    <name evidence="2" type="ORF">H6G03_14095</name>
</gene>
<proteinExistence type="predicted"/>
<keyword evidence="1" id="KW-0812">Transmembrane</keyword>
<comment type="caution">
    <text evidence="2">The sequence shown here is derived from an EMBL/GenBank/DDBJ whole genome shotgun (WGS) entry which is preliminary data.</text>
</comment>
<organism evidence="2 3">
    <name type="scientific">Aerosakkonema funiforme FACHB-1375</name>
    <dbReference type="NCBI Taxonomy" id="2949571"/>
    <lineage>
        <taxon>Bacteria</taxon>
        <taxon>Bacillati</taxon>
        <taxon>Cyanobacteriota</taxon>
        <taxon>Cyanophyceae</taxon>
        <taxon>Oscillatoriophycideae</taxon>
        <taxon>Aerosakkonematales</taxon>
        <taxon>Aerosakkonemataceae</taxon>
        <taxon>Aerosakkonema</taxon>
    </lineage>
</organism>
<dbReference type="EMBL" id="JACJPW010000033">
    <property type="protein sequence ID" value="MBD2182218.1"/>
    <property type="molecule type" value="Genomic_DNA"/>
</dbReference>
<evidence type="ECO:0000256" key="1">
    <source>
        <dbReference type="SAM" id="Phobius"/>
    </source>
</evidence>
<reference evidence="2" key="1">
    <citation type="journal article" date="2015" name="ISME J.">
        <title>Draft Genome Sequence of Streptomyces incarnatus NRRL8089, which Produces the Nucleoside Antibiotic Sinefungin.</title>
        <authorList>
            <person name="Oshima K."/>
            <person name="Hattori M."/>
            <person name="Shimizu H."/>
            <person name="Fukuda K."/>
            <person name="Nemoto M."/>
            <person name="Inagaki K."/>
            <person name="Tamura T."/>
        </authorList>
    </citation>
    <scope>NUCLEOTIDE SEQUENCE</scope>
    <source>
        <strain evidence="2">FACHB-1375</strain>
    </source>
</reference>
<dbReference type="Proteomes" id="UP000641646">
    <property type="component" value="Unassembled WGS sequence"/>
</dbReference>
<keyword evidence="3" id="KW-1185">Reference proteome</keyword>
<evidence type="ECO:0000313" key="3">
    <source>
        <dbReference type="Proteomes" id="UP000641646"/>
    </source>
</evidence>
<dbReference type="AlphaFoldDB" id="A0A926VEF3"/>
<sequence>MVVNAIQIMTGSWATLVHSSDSLAVLFSKLPMWSFVLAQQVSDPNLIGQAQKAWSYFIQSGQIWALIVGAIVGYFIRGMV</sequence>
<name>A0A926VEF3_9CYAN</name>
<feature type="transmembrane region" description="Helical" evidence="1">
    <location>
        <begin position="53"/>
        <end position="76"/>
    </location>
</feature>
<keyword evidence="1" id="KW-1133">Transmembrane helix</keyword>
<reference evidence="2" key="2">
    <citation type="submission" date="2020-08" db="EMBL/GenBank/DDBJ databases">
        <authorList>
            <person name="Chen M."/>
            <person name="Teng W."/>
            <person name="Zhao L."/>
            <person name="Hu C."/>
            <person name="Zhou Y."/>
            <person name="Han B."/>
            <person name="Song L."/>
            <person name="Shu W."/>
        </authorList>
    </citation>
    <scope>NUCLEOTIDE SEQUENCE</scope>
    <source>
        <strain evidence="2">FACHB-1375</strain>
    </source>
</reference>